<keyword evidence="2" id="KW-1185">Reference proteome</keyword>
<dbReference type="EMBL" id="OZ034824">
    <property type="protein sequence ID" value="CAL1673100.1"/>
    <property type="molecule type" value="Genomic_DNA"/>
</dbReference>
<accession>A0AAV2N061</accession>
<sequence length="239" mass="28057">MIVEIEEDSRDFATVYKKDYLGEKGERPIGCKPLPKYRSPLNILNEPYKQYLNTRLENRSLPENERSEDPLEILNRIRNKFPHLRNVLPEIVPDENLIEREKKKSMKTVYQLDYSRDSDRARIEVTLPQDWIIPETIQKRAYRNPWVIATRDLIKPPKIVKPPNNLDPNLKEREILRVTTNNSEYTNTIGVTGERIVLESPSNMKEYIASQESLRKPEITESECSLILKQNLVLPSKIF</sequence>
<proteinExistence type="predicted"/>
<evidence type="ECO:0000313" key="2">
    <source>
        <dbReference type="Proteomes" id="UP001497644"/>
    </source>
</evidence>
<dbReference type="Proteomes" id="UP001497644">
    <property type="component" value="Chromosome 1"/>
</dbReference>
<dbReference type="AlphaFoldDB" id="A0AAV2N061"/>
<protein>
    <submittedName>
        <fullName evidence="1">Uncharacterized protein</fullName>
    </submittedName>
</protein>
<organism evidence="1 2">
    <name type="scientific">Lasius platythorax</name>
    <dbReference type="NCBI Taxonomy" id="488582"/>
    <lineage>
        <taxon>Eukaryota</taxon>
        <taxon>Metazoa</taxon>
        <taxon>Ecdysozoa</taxon>
        <taxon>Arthropoda</taxon>
        <taxon>Hexapoda</taxon>
        <taxon>Insecta</taxon>
        <taxon>Pterygota</taxon>
        <taxon>Neoptera</taxon>
        <taxon>Endopterygota</taxon>
        <taxon>Hymenoptera</taxon>
        <taxon>Apocrita</taxon>
        <taxon>Aculeata</taxon>
        <taxon>Formicoidea</taxon>
        <taxon>Formicidae</taxon>
        <taxon>Formicinae</taxon>
        <taxon>Lasius</taxon>
        <taxon>Lasius</taxon>
    </lineage>
</organism>
<reference evidence="1 2" key="1">
    <citation type="submission" date="2024-04" db="EMBL/GenBank/DDBJ databases">
        <authorList>
            <consortium name="Molecular Ecology Group"/>
        </authorList>
    </citation>
    <scope>NUCLEOTIDE SEQUENCE [LARGE SCALE GENOMIC DNA]</scope>
</reference>
<evidence type="ECO:0000313" key="1">
    <source>
        <dbReference type="EMBL" id="CAL1673100.1"/>
    </source>
</evidence>
<gene>
    <name evidence="1" type="ORF">LPLAT_LOCUS72</name>
</gene>
<name>A0AAV2N061_9HYME</name>